<organism evidence="1">
    <name type="scientific">bioreactor metagenome</name>
    <dbReference type="NCBI Taxonomy" id="1076179"/>
    <lineage>
        <taxon>unclassified sequences</taxon>
        <taxon>metagenomes</taxon>
        <taxon>ecological metagenomes</taxon>
    </lineage>
</organism>
<accession>A0A645J900</accession>
<sequence>MISAEIGGEVFQDPAFLLVHIGIKYPHAVQCKLIVNSVGMIACRCRKLHLHEIIHLKMVFEENSLVKRFHIGPRVHEHGGFSGICGIHRHFSNGLVVISVQVQTQMVSFKITSEFGIISGGFAPTRHIHVDWNFGTFRIIHSVRDIVKVKFCFPVFDEKIIGKDLEFLRTD</sequence>
<gene>
    <name evidence="1" type="ORF">SDC9_207341</name>
</gene>
<proteinExistence type="predicted"/>
<evidence type="ECO:0000313" key="1">
    <source>
        <dbReference type="EMBL" id="MPN59620.1"/>
    </source>
</evidence>
<dbReference type="AlphaFoldDB" id="A0A645J900"/>
<name>A0A645J900_9ZZZZ</name>
<comment type="caution">
    <text evidence="1">The sequence shown here is derived from an EMBL/GenBank/DDBJ whole genome shotgun (WGS) entry which is preliminary data.</text>
</comment>
<dbReference type="EMBL" id="VSSQ01133837">
    <property type="protein sequence ID" value="MPN59620.1"/>
    <property type="molecule type" value="Genomic_DNA"/>
</dbReference>
<protein>
    <submittedName>
        <fullName evidence="1">Uncharacterized protein</fullName>
    </submittedName>
</protein>
<reference evidence="1" key="1">
    <citation type="submission" date="2019-08" db="EMBL/GenBank/DDBJ databases">
        <authorList>
            <person name="Kucharzyk K."/>
            <person name="Murdoch R.W."/>
            <person name="Higgins S."/>
            <person name="Loffler F."/>
        </authorList>
    </citation>
    <scope>NUCLEOTIDE SEQUENCE</scope>
</reference>